<feature type="transmembrane region" description="Helical" evidence="1">
    <location>
        <begin position="12"/>
        <end position="34"/>
    </location>
</feature>
<dbReference type="RefSeq" id="WP_131799414.1">
    <property type="nucleotide sequence ID" value="NZ_FAOZ01000003.1"/>
</dbReference>
<keyword evidence="3" id="KW-1185">Reference proteome</keyword>
<dbReference type="AlphaFoldDB" id="A0A0S4QH92"/>
<accession>A0A0S4QH92</accession>
<feature type="transmembrane region" description="Helical" evidence="1">
    <location>
        <begin position="46"/>
        <end position="63"/>
    </location>
</feature>
<evidence type="ECO:0000256" key="1">
    <source>
        <dbReference type="SAM" id="Phobius"/>
    </source>
</evidence>
<gene>
    <name evidence="2" type="ORF">Ga0074812_103329</name>
</gene>
<keyword evidence="1" id="KW-0472">Membrane</keyword>
<reference evidence="3" key="1">
    <citation type="submission" date="2015-11" db="EMBL/GenBank/DDBJ databases">
        <authorList>
            <person name="Varghese N."/>
        </authorList>
    </citation>
    <scope>NUCLEOTIDE SEQUENCE [LARGE SCALE GENOMIC DNA]</scope>
    <source>
        <strain evidence="3">DSM 45899</strain>
    </source>
</reference>
<dbReference type="Proteomes" id="UP000198802">
    <property type="component" value="Unassembled WGS sequence"/>
</dbReference>
<name>A0A0S4QH92_9ACTN</name>
<protein>
    <recommendedName>
        <fullName evidence="4">PH domain-containing protein</fullName>
    </recommendedName>
</protein>
<evidence type="ECO:0000313" key="3">
    <source>
        <dbReference type="Proteomes" id="UP000198802"/>
    </source>
</evidence>
<keyword evidence="1" id="KW-1133">Transmembrane helix</keyword>
<evidence type="ECO:0000313" key="2">
    <source>
        <dbReference type="EMBL" id="CUU54839.1"/>
    </source>
</evidence>
<sequence>MSVDGVVLRPRLYRWLATAPAFGFALVGVAGLMVPSEDAGGVGGRIVAGLIAATAIFAIVRILRLRVVIGETGVSFVRLQRSRRIGWDEIDSSIVVDAGEILPWKIPVVSLKSGRELRLDEYRTLRKDPASSIAESVVRALGDAQNKYDGKR</sequence>
<evidence type="ECO:0008006" key="4">
    <source>
        <dbReference type="Google" id="ProtNLM"/>
    </source>
</evidence>
<dbReference type="EMBL" id="FAOZ01000003">
    <property type="protein sequence ID" value="CUU54839.1"/>
    <property type="molecule type" value="Genomic_DNA"/>
</dbReference>
<keyword evidence="1" id="KW-0812">Transmembrane</keyword>
<proteinExistence type="predicted"/>
<organism evidence="2 3">
    <name type="scientific">Parafrankia irregularis</name>
    <dbReference type="NCBI Taxonomy" id="795642"/>
    <lineage>
        <taxon>Bacteria</taxon>
        <taxon>Bacillati</taxon>
        <taxon>Actinomycetota</taxon>
        <taxon>Actinomycetes</taxon>
        <taxon>Frankiales</taxon>
        <taxon>Frankiaceae</taxon>
        <taxon>Parafrankia</taxon>
    </lineage>
</organism>